<dbReference type="Proteomes" id="UP000467840">
    <property type="component" value="Chromosome 10"/>
</dbReference>
<evidence type="ECO:0000256" key="3">
    <source>
        <dbReference type="SAM" id="MobiDB-lite"/>
    </source>
</evidence>
<dbReference type="InterPro" id="IPR039204">
    <property type="entry name" value="MRS2-like"/>
</dbReference>
<feature type="compositionally biased region" description="Polar residues" evidence="3">
    <location>
        <begin position="9"/>
        <end position="19"/>
    </location>
</feature>
<dbReference type="GO" id="GO:0016020">
    <property type="term" value="C:membrane"/>
    <property type="evidence" value="ECO:0007669"/>
    <property type="project" value="UniProtKB-SubCell"/>
</dbReference>
<comment type="similarity">
    <text evidence="1 2">Belongs to the CorA metal ion transporter (MIT) (TC 1.A.35.5) family.</text>
</comment>
<dbReference type="PANTHER" id="PTHR13890:SF35">
    <property type="entry name" value="MAGNESIUM TRANSPORTER MRS2-3"/>
    <property type="match status" value="1"/>
</dbReference>
<dbReference type="AlphaFoldDB" id="A0A6A6N7M7"/>
<name>A0A6A6N7M7_HEVBR</name>
<feature type="transmembrane region" description="Helical" evidence="2">
    <location>
        <begin position="379"/>
        <end position="403"/>
    </location>
</feature>
<sequence length="451" mass="50953">MHQTHHSTHMYTSSRGSDQGRNHVRQYETLFLFWAEATNAATTVSLATLIDQSHKRSITQTMRDSDPATALNTAPVLRKKGTGVRTWLMLDSTGQNQVLEAGKYSIMRRTGLPARDLRVLDPFLSYPSTVLGRERAIVINLEHIKAIIMAKEVLVLNSEDPFVKPFVQELERRILCYLQATKTQDDGEEDSKQSELVRPEKLLEDFFEDKGSMAERKQGFKNQDGSKVLPFEFVALEACLEAACSILENEVRDELEHLLDDDGDMAEMYLTNKLFQRHLEPSSTSSTNEGDDSDYEDAGVDDRMVPSEILLEAHGDNGSHGTYANSNIRDFNVGELEMLLEAYFVQTDGTLNKLSTLREYVDDTEDYINIMLDEKQNQLLQMGVMLTTATLVLTMFVVLAGVLGMNIRIHLFKISVQEGMPKWLWTTCSSSAGVIALYVMAIGWYKYKGYI</sequence>
<organism evidence="4 5">
    <name type="scientific">Hevea brasiliensis</name>
    <name type="common">Para rubber tree</name>
    <name type="synonym">Siphonia brasiliensis</name>
    <dbReference type="NCBI Taxonomy" id="3981"/>
    <lineage>
        <taxon>Eukaryota</taxon>
        <taxon>Viridiplantae</taxon>
        <taxon>Streptophyta</taxon>
        <taxon>Embryophyta</taxon>
        <taxon>Tracheophyta</taxon>
        <taxon>Spermatophyta</taxon>
        <taxon>Magnoliopsida</taxon>
        <taxon>eudicotyledons</taxon>
        <taxon>Gunneridae</taxon>
        <taxon>Pentapetalae</taxon>
        <taxon>rosids</taxon>
        <taxon>fabids</taxon>
        <taxon>Malpighiales</taxon>
        <taxon>Euphorbiaceae</taxon>
        <taxon>Crotonoideae</taxon>
        <taxon>Micrandreae</taxon>
        <taxon>Hevea</taxon>
    </lineage>
</organism>
<feature type="region of interest" description="Disordered" evidence="3">
    <location>
        <begin position="279"/>
        <end position="299"/>
    </location>
</feature>
<keyword evidence="5" id="KW-1185">Reference proteome</keyword>
<protein>
    <recommendedName>
        <fullName evidence="2">Magnesium transporter</fullName>
    </recommendedName>
</protein>
<dbReference type="PANTHER" id="PTHR13890">
    <property type="entry name" value="RNA SPLICING PROTEIN MRS2, MITOCHONDRIAL"/>
    <property type="match status" value="1"/>
</dbReference>
<accession>A0A6A6N7M7</accession>
<evidence type="ECO:0000256" key="1">
    <source>
        <dbReference type="ARBA" id="ARBA00007535"/>
    </source>
</evidence>
<dbReference type="EMBL" id="JAAGAX010000003">
    <property type="protein sequence ID" value="KAF2320845.1"/>
    <property type="molecule type" value="Genomic_DNA"/>
</dbReference>
<keyword evidence="2" id="KW-0812">Transmembrane</keyword>
<dbReference type="Gene3D" id="1.20.58.340">
    <property type="entry name" value="Magnesium transport protein CorA, transmembrane region"/>
    <property type="match status" value="2"/>
</dbReference>
<dbReference type="CDD" id="cd12823">
    <property type="entry name" value="Mrs2_Mfm1p-like"/>
    <property type="match status" value="1"/>
</dbReference>
<dbReference type="Gene3D" id="2.40.128.330">
    <property type="match status" value="1"/>
</dbReference>
<keyword evidence="2" id="KW-0406">Ion transport</keyword>
<keyword evidence="2" id="KW-0472">Membrane</keyword>
<evidence type="ECO:0000313" key="5">
    <source>
        <dbReference type="Proteomes" id="UP000467840"/>
    </source>
</evidence>
<keyword evidence="2" id="KW-1133">Transmembrane helix</keyword>
<dbReference type="GO" id="GO:0015095">
    <property type="term" value="F:magnesium ion transmembrane transporter activity"/>
    <property type="evidence" value="ECO:0007669"/>
    <property type="project" value="TreeGrafter"/>
</dbReference>
<reference evidence="4 5" key="1">
    <citation type="journal article" date="2020" name="Mol. Plant">
        <title>The Chromosome-Based Rubber Tree Genome Provides New Insights into Spurge Genome Evolution and Rubber Biosynthesis.</title>
        <authorList>
            <person name="Liu J."/>
            <person name="Shi C."/>
            <person name="Shi C.C."/>
            <person name="Li W."/>
            <person name="Zhang Q.J."/>
            <person name="Zhang Y."/>
            <person name="Li K."/>
            <person name="Lu H.F."/>
            <person name="Shi C."/>
            <person name="Zhu S.T."/>
            <person name="Xiao Z.Y."/>
            <person name="Nan H."/>
            <person name="Yue Y."/>
            <person name="Zhu X.G."/>
            <person name="Wu Y."/>
            <person name="Hong X.N."/>
            <person name="Fan G.Y."/>
            <person name="Tong Y."/>
            <person name="Zhang D."/>
            <person name="Mao C.L."/>
            <person name="Liu Y.L."/>
            <person name="Hao S.J."/>
            <person name="Liu W.Q."/>
            <person name="Lv M.Q."/>
            <person name="Zhang H.B."/>
            <person name="Liu Y."/>
            <person name="Hu-Tang G.R."/>
            <person name="Wang J.P."/>
            <person name="Wang J.H."/>
            <person name="Sun Y.H."/>
            <person name="Ni S.B."/>
            <person name="Chen W.B."/>
            <person name="Zhang X.C."/>
            <person name="Jiao Y.N."/>
            <person name="Eichler E.E."/>
            <person name="Li G.H."/>
            <person name="Liu X."/>
            <person name="Gao L.Z."/>
        </authorList>
    </citation>
    <scope>NUCLEOTIDE SEQUENCE [LARGE SCALE GENOMIC DNA]</scope>
    <source>
        <strain evidence="5">cv. GT1</strain>
        <tissue evidence="4">Leaf</tissue>
    </source>
</reference>
<keyword evidence="2" id="KW-0813">Transport</keyword>
<feature type="transmembrane region" description="Helical" evidence="2">
    <location>
        <begin position="423"/>
        <end position="445"/>
    </location>
</feature>
<proteinExistence type="inferred from homology"/>
<keyword evidence="2" id="KW-0460">Magnesium</keyword>
<dbReference type="FunFam" id="2.40.128.330:FF:000001">
    <property type="entry name" value="Magnesium transporter MRS2-1"/>
    <property type="match status" value="1"/>
</dbReference>
<feature type="compositionally biased region" description="Acidic residues" evidence="3">
    <location>
        <begin position="289"/>
        <end position="299"/>
    </location>
</feature>
<feature type="region of interest" description="Disordered" evidence="3">
    <location>
        <begin position="1"/>
        <end position="20"/>
    </location>
</feature>
<gene>
    <name evidence="4" type="ORF">GH714_031227</name>
</gene>
<comment type="subcellular location">
    <subcellularLocation>
        <location evidence="2">Membrane</location>
        <topology evidence="2">Multi-pass membrane protein</topology>
    </subcellularLocation>
</comment>
<evidence type="ECO:0000256" key="2">
    <source>
        <dbReference type="RuleBase" id="RU366041"/>
    </source>
</evidence>
<dbReference type="Pfam" id="PF22099">
    <property type="entry name" value="MRS2-like"/>
    <property type="match status" value="2"/>
</dbReference>
<evidence type="ECO:0000313" key="4">
    <source>
        <dbReference type="EMBL" id="KAF2320845.1"/>
    </source>
</evidence>
<comment type="caution">
    <text evidence="4">The sequence shown here is derived from an EMBL/GenBank/DDBJ whole genome shotgun (WGS) entry which is preliminary data.</text>
</comment>
<comment type="function">
    <text evidence="2">Magnesium transporter that may mediate the influx of magnesium.</text>
</comment>